<protein>
    <submittedName>
        <fullName evidence="1">Uncharacterized protein</fullName>
    </submittedName>
</protein>
<name>A0A7W3QJ98_ACTNM</name>
<dbReference type="EMBL" id="JACJIA010000001">
    <property type="protein sequence ID" value="MBA8949062.1"/>
    <property type="molecule type" value="Genomic_DNA"/>
</dbReference>
<dbReference type="RefSeq" id="WP_182841578.1">
    <property type="nucleotide sequence ID" value="NZ_BAAALP010000008.1"/>
</dbReference>
<organism evidence="1 2">
    <name type="scientific">Actinomadura namibiensis</name>
    <dbReference type="NCBI Taxonomy" id="182080"/>
    <lineage>
        <taxon>Bacteria</taxon>
        <taxon>Bacillati</taxon>
        <taxon>Actinomycetota</taxon>
        <taxon>Actinomycetes</taxon>
        <taxon>Streptosporangiales</taxon>
        <taxon>Thermomonosporaceae</taxon>
        <taxon>Actinomadura</taxon>
    </lineage>
</organism>
<evidence type="ECO:0000313" key="2">
    <source>
        <dbReference type="Proteomes" id="UP000572680"/>
    </source>
</evidence>
<dbReference type="AlphaFoldDB" id="A0A7W3QJ98"/>
<proteinExistence type="predicted"/>
<evidence type="ECO:0000313" key="1">
    <source>
        <dbReference type="EMBL" id="MBA8949062.1"/>
    </source>
</evidence>
<keyword evidence="2" id="KW-1185">Reference proteome</keyword>
<sequence>MDWNTALKQALARHGTRSDDPPEGDFRQIGTLHVRGGRVTLGTLGEDDHPAFPLPDGPARVFAVYEDGGQDTPCHRIVTAVAVVPEHLAPGEIVAAPASEADAAGPAPGVAVLFTRRPRAEADVVGAMAAALNSTVDRRRDAALAALAAQEGDPVLVLTPYGEANVFLLPTGAANATGVLVGDGAYLIWSGLAPARPPA</sequence>
<accession>A0A7W3QJ98</accession>
<dbReference type="Proteomes" id="UP000572680">
    <property type="component" value="Unassembled WGS sequence"/>
</dbReference>
<reference evidence="1 2" key="1">
    <citation type="submission" date="2020-08" db="EMBL/GenBank/DDBJ databases">
        <title>Genomic Encyclopedia of Type Strains, Phase IV (KMG-IV): sequencing the most valuable type-strain genomes for metagenomic binning, comparative biology and taxonomic classification.</title>
        <authorList>
            <person name="Goeker M."/>
        </authorList>
    </citation>
    <scope>NUCLEOTIDE SEQUENCE [LARGE SCALE GENOMIC DNA]</scope>
    <source>
        <strain evidence="1 2">DSM 44197</strain>
    </source>
</reference>
<gene>
    <name evidence="1" type="ORF">HNR61_000660</name>
</gene>
<comment type="caution">
    <text evidence="1">The sequence shown here is derived from an EMBL/GenBank/DDBJ whole genome shotgun (WGS) entry which is preliminary data.</text>
</comment>